<dbReference type="InterPro" id="IPR017930">
    <property type="entry name" value="Myb_dom"/>
</dbReference>
<protein>
    <submittedName>
        <fullName evidence="4">MYB DNA-binding domain-containing protein</fullName>
    </submittedName>
</protein>
<evidence type="ECO:0000313" key="4">
    <source>
        <dbReference type="EMBL" id="KMM65592.1"/>
    </source>
</evidence>
<dbReference type="GO" id="GO:0005634">
    <property type="term" value="C:nucleus"/>
    <property type="evidence" value="ECO:0007669"/>
    <property type="project" value="TreeGrafter"/>
</dbReference>
<dbReference type="AlphaFoldDB" id="A0A0J6I2N2"/>
<accession>A0A0J6I2N2</accession>
<dbReference type="InterPro" id="IPR009057">
    <property type="entry name" value="Homeodomain-like_sf"/>
</dbReference>
<keyword evidence="4" id="KW-0238">DNA-binding</keyword>
<dbReference type="VEuPathDB" id="FungiDB:CPAG_01938"/>
<dbReference type="GO" id="GO:0000978">
    <property type="term" value="F:RNA polymerase II cis-regulatory region sequence-specific DNA binding"/>
    <property type="evidence" value="ECO:0007669"/>
    <property type="project" value="TreeGrafter"/>
</dbReference>
<evidence type="ECO:0000259" key="3">
    <source>
        <dbReference type="PROSITE" id="PS51294"/>
    </source>
</evidence>
<dbReference type="PROSITE" id="PS51294">
    <property type="entry name" value="HTH_MYB"/>
    <property type="match status" value="1"/>
</dbReference>
<sequence length="185" mass="20925">MAGSPVSVRRAFYFPQGVVSLPGDSGGDTEPDSDSVKTLDSNIPQLIDASQETVKLSVPARRHQTEFPAGQHNSKRRSKWSPEEDESIIRLRGSRTKWEDVSKGLPGRSAMSCRLHYQNHLEQSEWDDAKQDRLACLYERYKEEMWAKIAVEMAVPWRTAEAMHWQIGQNDMAKRAGVKPLANSD</sequence>
<dbReference type="Gene3D" id="1.10.10.60">
    <property type="entry name" value="Homeodomain-like"/>
    <property type="match status" value="1"/>
</dbReference>
<reference evidence="5" key="2">
    <citation type="journal article" date="2009" name="Genome Res.">
        <title>Comparative genomic analyses of the human fungal pathogens Coccidioides and their relatives.</title>
        <authorList>
            <person name="Sharpton T.J."/>
            <person name="Stajich J.E."/>
            <person name="Rounsley S.D."/>
            <person name="Gardner M.J."/>
            <person name="Wortman J.R."/>
            <person name="Jordar V.S."/>
            <person name="Maiti R."/>
            <person name="Kodira C.D."/>
            <person name="Neafsey D.E."/>
            <person name="Zeng Q."/>
            <person name="Hung C.-Y."/>
            <person name="McMahan C."/>
            <person name="Muszewska A."/>
            <person name="Grynberg M."/>
            <person name="Mandel M.A."/>
            <person name="Kellner E.M."/>
            <person name="Barker B.M."/>
            <person name="Galgiani J.N."/>
            <person name="Orbach M.J."/>
            <person name="Kirkland T.N."/>
            <person name="Cole G.T."/>
            <person name="Henn M.R."/>
            <person name="Birren B.W."/>
            <person name="Taylor J.W."/>
        </authorList>
    </citation>
    <scope>NUCLEOTIDE SEQUENCE [LARGE SCALE GENOMIC DNA]</scope>
    <source>
        <strain evidence="5">RMSCC 3488</strain>
    </source>
</reference>
<evidence type="ECO:0000313" key="5">
    <source>
        <dbReference type="Proteomes" id="UP000054567"/>
    </source>
</evidence>
<dbReference type="GO" id="GO:0000981">
    <property type="term" value="F:DNA-binding transcription factor activity, RNA polymerase II-specific"/>
    <property type="evidence" value="ECO:0007669"/>
    <property type="project" value="TreeGrafter"/>
</dbReference>
<evidence type="ECO:0000256" key="1">
    <source>
        <dbReference type="SAM" id="MobiDB-lite"/>
    </source>
</evidence>
<organism evidence="4 5">
    <name type="scientific">Coccidioides posadasii RMSCC 3488</name>
    <dbReference type="NCBI Taxonomy" id="454284"/>
    <lineage>
        <taxon>Eukaryota</taxon>
        <taxon>Fungi</taxon>
        <taxon>Dikarya</taxon>
        <taxon>Ascomycota</taxon>
        <taxon>Pezizomycotina</taxon>
        <taxon>Eurotiomycetes</taxon>
        <taxon>Eurotiomycetidae</taxon>
        <taxon>Onygenales</taxon>
        <taxon>Onygenaceae</taxon>
        <taxon>Coccidioides</taxon>
    </lineage>
</organism>
<reference evidence="5" key="3">
    <citation type="journal article" date="2010" name="Genome Res.">
        <title>Population genomic sequencing of Coccidioides fungi reveals recent hybridization and transposon control.</title>
        <authorList>
            <person name="Neafsey D.E."/>
            <person name="Barker B.M."/>
            <person name="Sharpton T.J."/>
            <person name="Stajich J.E."/>
            <person name="Park D.J."/>
            <person name="Whiston E."/>
            <person name="Hung C.-Y."/>
            <person name="McMahan C."/>
            <person name="White J."/>
            <person name="Sykes S."/>
            <person name="Heiman D."/>
            <person name="Young S."/>
            <person name="Zeng Q."/>
            <person name="Abouelleil A."/>
            <person name="Aftuck L."/>
            <person name="Bessette D."/>
            <person name="Brown A."/>
            <person name="FitzGerald M."/>
            <person name="Lui A."/>
            <person name="Macdonald J.P."/>
            <person name="Priest M."/>
            <person name="Orbach M.J."/>
            <person name="Galgiani J.N."/>
            <person name="Kirkland T.N."/>
            <person name="Cole G.T."/>
            <person name="Birren B.W."/>
            <person name="Henn M.R."/>
            <person name="Taylor J.W."/>
            <person name="Rounsley S.D."/>
        </authorList>
    </citation>
    <scope>NUCLEOTIDE SEQUENCE [LARGE SCALE GENOMIC DNA]</scope>
    <source>
        <strain evidence="5">RMSCC 3488</strain>
    </source>
</reference>
<feature type="domain" description="HTH myb-type" evidence="3">
    <location>
        <begin position="72"/>
        <end position="125"/>
    </location>
</feature>
<dbReference type="CDD" id="cd00167">
    <property type="entry name" value="SANT"/>
    <property type="match status" value="1"/>
</dbReference>
<dbReference type="SUPFAM" id="SSF46689">
    <property type="entry name" value="Homeodomain-like"/>
    <property type="match status" value="1"/>
</dbReference>
<gene>
    <name evidence="4" type="ORF">CPAG_01938</name>
</gene>
<evidence type="ECO:0000259" key="2">
    <source>
        <dbReference type="PROSITE" id="PS50090"/>
    </source>
</evidence>
<feature type="domain" description="Myb-like" evidence="2">
    <location>
        <begin position="72"/>
        <end position="121"/>
    </location>
</feature>
<dbReference type="PROSITE" id="PS50090">
    <property type="entry name" value="MYB_LIKE"/>
    <property type="match status" value="1"/>
</dbReference>
<dbReference type="InterPro" id="IPR050560">
    <property type="entry name" value="MYB_TF"/>
</dbReference>
<dbReference type="Pfam" id="PF00249">
    <property type="entry name" value="Myb_DNA-binding"/>
    <property type="match status" value="1"/>
</dbReference>
<dbReference type="EMBL" id="DS268109">
    <property type="protein sequence ID" value="KMM65592.1"/>
    <property type="molecule type" value="Genomic_DNA"/>
</dbReference>
<dbReference type="SMART" id="SM00717">
    <property type="entry name" value="SANT"/>
    <property type="match status" value="1"/>
</dbReference>
<dbReference type="PANTHER" id="PTHR45614">
    <property type="entry name" value="MYB PROTEIN-RELATED"/>
    <property type="match status" value="1"/>
</dbReference>
<proteinExistence type="predicted"/>
<feature type="region of interest" description="Disordered" evidence="1">
    <location>
        <begin position="60"/>
        <end position="85"/>
    </location>
</feature>
<name>A0A0J6I2N2_COCPO</name>
<reference evidence="4 5" key="1">
    <citation type="submission" date="2007-06" db="EMBL/GenBank/DDBJ databases">
        <title>The Genome Sequence of Coccidioides posadasii RMSCC_3488.</title>
        <authorList>
            <consortium name="Coccidioides Genome Resources Consortium"/>
            <consortium name="The Broad Institute Genome Sequencing Platform"/>
            <person name="Henn M.R."/>
            <person name="Sykes S."/>
            <person name="Young S."/>
            <person name="Jaffe D."/>
            <person name="Berlin A."/>
            <person name="Alvarez P."/>
            <person name="Butler J."/>
            <person name="Gnerre S."/>
            <person name="Grabherr M."/>
            <person name="Mauceli E."/>
            <person name="Brockman W."/>
            <person name="Kodira C."/>
            <person name="Alvarado L."/>
            <person name="Zeng Q."/>
            <person name="Crawford M."/>
            <person name="Antoine C."/>
            <person name="Devon K."/>
            <person name="Galgiani J."/>
            <person name="Orsborn K."/>
            <person name="Lewis M.L."/>
            <person name="Nusbaum C."/>
            <person name="Galagan J."/>
            <person name="Birren B."/>
        </authorList>
    </citation>
    <scope>NUCLEOTIDE SEQUENCE [LARGE SCALE GENOMIC DNA]</scope>
    <source>
        <strain evidence="4 5">RMSCC 3488</strain>
    </source>
</reference>
<dbReference type="PANTHER" id="PTHR45614:SF51">
    <property type="entry name" value="MYB-LIKE DNA-BINDING PROTEIN BAS1"/>
    <property type="match status" value="1"/>
</dbReference>
<dbReference type="Proteomes" id="UP000054567">
    <property type="component" value="Unassembled WGS sequence"/>
</dbReference>
<dbReference type="InterPro" id="IPR001005">
    <property type="entry name" value="SANT/Myb"/>
</dbReference>